<accession>A0A3B1B6F7</accession>
<sequence>MFKGLFGNKESATRELKTANDLLPGDIVSFKERLSLPKDIQGQQFELTEIAGYYYSDGIVPELTLRNADNQTYFLSPDDNDGDPELLLSRKLSREQVAQIFDEDEFSKLFEQESFPCLKVKTVPPELEGWLNDNYQQEEKSVEAYYYQRNCITNPPSDYDDDDNEDDDGEELRYHECEAADDNYFLTVEIWDDGSTDVIIGICCTEEVIEHYWPKND</sequence>
<gene>
    <name evidence="1" type="ORF">MNBD_GAMMA22-2833</name>
</gene>
<organism evidence="1">
    <name type="scientific">hydrothermal vent metagenome</name>
    <dbReference type="NCBI Taxonomy" id="652676"/>
    <lineage>
        <taxon>unclassified sequences</taxon>
        <taxon>metagenomes</taxon>
        <taxon>ecological metagenomes</taxon>
    </lineage>
</organism>
<dbReference type="EMBL" id="UOFS01000045">
    <property type="protein sequence ID" value="VAX00677.1"/>
    <property type="molecule type" value="Genomic_DNA"/>
</dbReference>
<proteinExistence type="predicted"/>
<protein>
    <submittedName>
        <fullName evidence="1">Uncharacterized protein</fullName>
    </submittedName>
</protein>
<dbReference type="AlphaFoldDB" id="A0A3B1B6F7"/>
<evidence type="ECO:0000313" key="1">
    <source>
        <dbReference type="EMBL" id="VAX00677.1"/>
    </source>
</evidence>
<reference evidence="1" key="1">
    <citation type="submission" date="2018-06" db="EMBL/GenBank/DDBJ databases">
        <authorList>
            <person name="Zhirakovskaya E."/>
        </authorList>
    </citation>
    <scope>NUCLEOTIDE SEQUENCE</scope>
</reference>
<name>A0A3B1B6F7_9ZZZZ</name>